<sequence>MTDNPRKKEPAEPPEAEPSPPESAQVEPAETGTLEEQLANAKEDAQKYLGNWQRAEADFQNYKRRVEQERSESRRFASAALIINTLPILDDLERALMSLDAHLAGLTWFDGIRLICRKLQVVLENNGVTIIEAEGQQFDPRYHEAVMHAEGEEGKVLAEVQRGYKLHDRVLRPAMVVVGKGKEEAKEEKEAEAPEGGEKPEQASEKQGDDQS</sequence>
<accession>A0A0F9IPM8</accession>
<dbReference type="Gene3D" id="2.30.22.10">
    <property type="entry name" value="Head domain of nucleotide exchange factor GrpE"/>
    <property type="match status" value="1"/>
</dbReference>
<dbReference type="InterPro" id="IPR009012">
    <property type="entry name" value="GrpE_head"/>
</dbReference>
<evidence type="ECO:0000256" key="6">
    <source>
        <dbReference type="ARBA" id="ARBA00023186"/>
    </source>
</evidence>
<reference evidence="8" key="1">
    <citation type="journal article" date="2015" name="Nature">
        <title>Complex archaea that bridge the gap between prokaryotes and eukaryotes.</title>
        <authorList>
            <person name="Spang A."/>
            <person name="Saw J.H."/>
            <person name="Jorgensen S.L."/>
            <person name="Zaremba-Niedzwiedzka K."/>
            <person name="Martijn J."/>
            <person name="Lind A.E."/>
            <person name="van Eijk R."/>
            <person name="Schleper C."/>
            <person name="Guy L."/>
            <person name="Ettema T.J."/>
        </authorList>
    </citation>
    <scope>NUCLEOTIDE SEQUENCE</scope>
</reference>
<keyword evidence="5" id="KW-0346">Stress response</keyword>
<evidence type="ECO:0000256" key="7">
    <source>
        <dbReference type="SAM" id="MobiDB-lite"/>
    </source>
</evidence>
<dbReference type="PANTHER" id="PTHR21237:SF23">
    <property type="entry name" value="GRPE PROTEIN HOMOLOG, MITOCHONDRIAL"/>
    <property type="match status" value="1"/>
</dbReference>
<dbReference type="SUPFAM" id="SSF58014">
    <property type="entry name" value="Coiled-coil domain of nucleotide exchange factor GrpE"/>
    <property type="match status" value="1"/>
</dbReference>
<keyword evidence="4" id="KW-0963">Cytoplasm</keyword>
<feature type="region of interest" description="Disordered" evidence="7">
    <location>
        <begin position="1"/>
        <end position="32"/>
    </location>
</feature>
<feature type="compositionally biased region" description="Basic and acidic residues" evidence="7">
    <location>
        <begin position="1"/>
        <end position="11"/>
    </location>
</feature>
<comment type="similarity">
    <text evidence="2">Belongs to the GrpE family.</text>
</comment>
<dbReference type="Pfam" id="PF01025">
    <property type="entry name" value="GrpE"/>
    <property type="match status" value="1"/>
</dbReference>
<dbReference type="AlphaFoldDB" id="A0A0F9IPM8"/>
<comment type="subunit">
    <text evidence="3">Homodimer.</text>
</comment>
<gene>
    <name evidence="8" type="ORF">LCGC14_1553530</name>
</gene>
<dbReference type="EMBL" id="LAZR01011906">
    <property type="protein sequence ID" value="KKM54276.1"/>
    <property type="molecule type" value="Genomic_DNA"/>
</dbReference>
<dbReference type="SUPFAM" id="SSF51064">
    <property type="entry name" value="Head domain of nucleotide exchange factor GrpE"/>
    <property type="match status" value="1"/>
</dbReference>
<evidence type="ECO:0008006" key="9">
    <source>
        <dbReference type="Google" id="ProtNLM"/>
    </source>
</evidence>
<evidence type="ECO:0000256" key="3">
    <source>
        <dbReference type="ARBA" id="ARBA00011738"/>
    </source>
</evidence>
<proteinExistence type="inferred from homology"/>
<dbReference type="HAMAP" id="MF_01151">
    <property type="entry name" value="GrpE"/>
    <property type="match status" value="1"/>
</dbReference>
<dbReference type="FunFam" id="2.30.22.10:FF:000001">
    <property type="entry name" value="Protein GrpE"/>
    <property type="match status" value="1"/>
</dbReference>
<dbReference type="PANTHER" id="PTHR21237">
    <property type="entry name" value="GRPE PROTEIN"/>
    <property type="match status" value="1"/>
</dbReference>
<dbReference type="PROSITE" id="PS01071">
    <property type="entry name" value="GRPE"/>
    <property type="match status" value="1"/>
</dbReference>
<dbReference type="GO" id="GO:0005737">
    <property type="term" value="C:cytoplasm"/>
    <property type="evidence" value="ECO:0007669"/>
    <property type="project" value="UniProtKB-SubCell"/>
</dbReference>
<dbReference type="GO" id="GO:0051082">
    <property type="term" value="F:unfolded protein binding"/>
    <property type="evidence" value="ECO:0007669"/>
    <property type="project" value="TreeGrafter"/>
</dbReference>
<name>A0A0F9IPM8_9ZZZZ</name>
<protein>
    <recommendedName>
        <fullName evidence="9">HSP-70 cofactor</fullName>
    </recommendedName>
</protein>
<comment type="caution">
    <text evidence="8">The sequence shown here is derived from an EMBL/GenBank/DDBJ whole genome shotgun (WGS) entry which is preliminary data.</text>
</comment>
<evidence type="ECO:0000256" key="1">
    <source>
        <dbReference type="ARBA" id="ARBA00004496"/>
    </source>
</evidence>
<comment type="subcellular location">
    <subcellularLocation>
        <location evidence="1">Cytoplasm</location>
    </subcellularLocation>
</comment>
<evidence type="ECO:0000256" key="5">
    <source>
        <dbReference type="ARBA" id="ARBA00023016"/>
    </source>
</evidence>
<keyword evidence="6" id="KW-0143">Chaperone</keyword>
<evidence type="ECO:0000256" key="2">
    <source>
        <dbReference type="ARBA" id="ARBA00009054"/>
    </source>
</evidence>
<dbReference type="GO" id="GO:0006457">
    <property type="term" value="P:protein folding"/>
    <property type="evidence" value="ECO:0007669"/>
    <property type="project" value="InterPro"/>
</dbReference>
<dbReference type="InterPro" id="IPR000740">
    <property type="entry name" value="GrpE"/>
</dbReference>
<dbReference type="PRINTS" id="PR00773">
    <property type="entry name" value="GRPEPROTEIN"/>
</dbReference>
<feature type="region of interest" description="Disordered" evidence="7">
    <location>
        <begin position="180"/>
        <end position="212"/>
    </location>
</feature>
<dbReference type="CDD" id="cd00446">
    <property type="entry name" value="GrpE"/>
    <property type="match status" value="1"/>
</dbReference>
<organism evidence="8">
    <name type="scientific">marine sediment metagenome</name>
    <dbReference type="NCBI Taxonomy" id="412755"/>
    <lineage>
        <taxon>unclassified sequences</taxon>
        <taxon>metagenomes</taxon>
        <taxon>ecological metagenomes</taxon>
    </lineage>
</organism>
<dbReference type="GO" id="GO:0042803">
    <property type="term" value="F:protein homodimerization activity"/>
    <property type="evidence" value="ECO:0007669"/>
    <property type="project" value="InterPro"/>
</dbReference>
<evidence type="ECO:0000256" key="4">
    <source>
        <dbReference type="ARBA" id="ARBA00022490"/>
    </source>
</evidence>
<dbReference type="Gene3D" id="3.90.20.20">
    <property type="match status" value="1"/>
</dbReference>
<dbReference type="InterPro" id="IPR013805">
    <property type="entry name" value="GrpE_CC"/>
</dbReference>
<evidence type="ECO:0000313" key="8">
    <source>
        <dbReference type="EMBL" id="KKM54276.1"/>
    </source>
</evidence>
<dbReference type="GO" id="GO:0000774">
    <property type="term" value="F:adenyl-nucleotide exchange factor activity"/>
    <property type="evidence" value="ECO:0007669"/>
    <property type="project" value="InterPro"/>
</dbReference>
<dbReference type="GO" id="GO:0051087">
    <property type="term" value="F:protein-folding chaperone binding"/>
    <property type="evidence" value="ECO:0007669"/>
    <property type="project" value="InterPro"/>
</dbReference>